<evidence type="ECO:0000256" key="10">
    <source>
        <dbReference type="ARBA" id="ARBA00022723"/>
    </source>
</evidence>
<evidence type="ECO:0000256" key="9">
    <source>
        <dbReference type="ARBA" id="ARBA00022692"/>
    </source>
</evidence>
<keyword evidence="14 19" id="KW-0472">Membrane</keyword>
<evidence type="ECO:0000256" key="18">
    <source>
        <dbReference type="ARBA" id="ARBA00045078"/>
    </source>
</evidence>
<comment type="function">
    <text evidence="17">UDP-N-acetylglucosamine--dolichyl-phosphate N-acetylglucosaminephosphotransferase that operates in the biosynthetic pathway of dolichol-linked oligosaccharides, the glycan precursors employed in protein asparagine (N)-glycosylation. The assembly of dolichol-linked oligosaccharides begins on the cytosolic side of the endoplasmic reticulum membrane and finishes in its lumen. The sequential addition of sugars to dolichol pyrophosphate produces dolichol-linked oligosaccharides containing fourteen sugars, including two GlcNAcs, nine mannoses and three glucoses. Once assembled, the oligosaccharide is transferred from the lipid to nascent proteins by oligosaccharyltransferases. Catalyzes the initial step of dolichol-linked oligosaccharide biosynthesis, transfering GlcNAc-1-P from cytosolic UDP-GlcNAc onto the carrier lipid dolichyl phosphate (P-dolichol), yielding GlcNAc-P-P-dolichol embedded in the cytoplasmic leaflet of the endoplasmic reticulum membrane.</text>
</comment>
<dbReference type="PANTHER" id="PTHR10571:SF0">
    <property type="entry name" value="UDP-N-ACETYLGLUCOSAMINE--DOLICHYL-PHOSPHATE N-ACETYLGLUCOSAMINEPHOSPHOTRANSFERASE"/>
    <property type="match status" value="1"/>
</dbReference>
<comment type="cofactor">
    <cofactor evidence="1">
        <name>Mg(2+)</name>
        <dbReference type="ChEBI" id="CHEBI:18420"/>
    </cofactor>
</comment>
<evidence type="ECO:0000256" key="17">
    <source>
        <dbReference type="ARBA" id="ARBA00044717"/>
    </source>
</evidence>
<name>A0ABN8BAX5_CHISP</name>
<accession>A0ABN8BAX5</accession>
<evidence type="ECO:0000256" key="14">
    <source>
        <dbReference type="ARBA" id="ARBA00023136"/>
    </source>
</evidence>
<dbReference type="EC" id="2.7.8.15" evidence="5"/>
<comment type="catalytic activity">
    <reaction evidence="18">
        <text>a di-trans,poly-cis-dolichyl phosphate + UDP-N-acetyl-alpha-D-glucosamine = an N-acetyl-alpha-D-glucosaminyl-diphospho-di-trans,poly-cis-dolichol + UMP</text>
        <dbReference type="Rhea" id="RHEA:13289"/>
        <dbReference type="Rhea" id="RHEA-COMP:19498"/>
        <dbReference type="Rhea" id="RHEA-COMP:19507"/>
        <dbReference type="ChEBI" id="CHEBI:57683"/>
        <dbReference type="ChEBI" id="CHEBI:57705"/>
        <dbReference type="ChEBI" id="CHEBI:57865"/>
        <dbReference type="ChEBI" id="CHEBI:58427"/>
        <dbReference type="EC" id="2.7.8.15"/>
    </reaction>
    <physiologicalReaction direction="left-to-right" evidence="18">
        <dbReference type="Rhea" id="RHEA:13290"/>
    </physiologicalReaction>
</comment>
<gene>
    <name evidence="20" type="ORF">CHILSU_LOCUS10380</name>
</gene>
<dbReference type="Proteomes" id="UP001153292">
    <property type="component" value="Chromosome 7"/>
</dbReference>
<evidence type="ECO:0000256" key="16">
    <source>
        <dbReference type="ARBA" id="ARBA00033238"/>
    </source>
</evidence>
<keyword evidence="11" id="KW-0256">Endoplasmic reticulum</keyword>
<keyword evidence="13 19" id="KW-1133">Transmembrane helix</keyword>
<keyword evidence="7" id="KW-0328">Glycosyltransferase</keyword>
<sequence>MGKIVEFLWVPSHSGITGIEIADSLMKGTFDIPVHENASIPFTDFYSAIKDRMYLTWNKYWEETRKVKGAWYANIHDVIPKKPWHQKLKNPSRKYITTMNRLRIGHGRFREHLNRIKLEDQNDCRYLTDELIPKLKDLFIKAGLYGVDLCKNNNKKIPEAIGVISGCVFLVTSFIFIPIVFGNDLIERELFPHNEFAELLAALLSICCMLLLGFADDVLDLKWRYKLLLPTVASLPLLVVYYVNFNSTTFVIPIPFRQWLGVSINIGFLYYVYMGMLAVFCTNAINILAGINGLEVGQAIVIAASIIIFDIIELRGDQFKAHTFSLHIMIPYLATTLALMKHNWYPSKVFVGDTFCYVSGMTFAVVGILSHFSKTVLLFFLPQIMNFIYSVPQLFHIIPCPRHRLPKYSAEMDLLQASRTVIAKKDLTFFRKIIVQVLTILRLIDKVEDKESITINNLTLINLVLIKLGPMSEDRLTVTLLALQCCCTLLAFLIRYPMASYFYET</sequence>
<comment type="pathway">
    <text evidence="3">Protein modification; protein glycosylation.</text>
</comment>
<evidence type="ECO:0000256" key="19">
    <source>
        <dbReference type="SAM" id="Phobius"/>
    </source>
</evidence>
<dbReference type="Pfam" id="PF00953">
    <property type="entry name" value="Glycos_transf_4"/>
    <property type="match status" value="1"/>
</dbReference>
<evidence type="ECO:0000256" key="1">
    <source>
        <dbReference type="ARBA" id="ARBA00001946"/>
    </source>
</evidence>
<evidence type="ECO:0000256" key="12">
    <source>
        <dbReference type="ARBA" id="ARBA00022842"/>
    </source>
</evidence>
<organism evidence="20 21">
    <name type="scientific">Chilo suppressalis</name>
    <name type="common">Asiatic rice borer moth</name>
    <dbReference type="NCBI Taxonomy" id="168631"/>
    <lineage>
        <taxon>Eukaryota</taxon>
        <taxon>Metazoa</taxon>
        <taxon>Ecdysozoa</taxon>
        <taxon>Arthropoda</taxon>
        <taxon>Hexapoda</taxon>
        <taxon>Insecta</taxon>
        <taxon>Pterygota</taxon>
        <taxon>Neoptera</taxon>
        <taxon>Endopterygota</taxon>
        <taxon>Lepidoptera</taxon>
        <taxon>Glossata</taxon>
        <taxon>Ditrysia</taxon>
        <taxon>Pyraloidea</taxon>
        <taxon>Crambidae</taxon>
        <taxon>Crambinae</taxon>
        <taxon>Chilo</taxon>
    </lineage>
</organism>
<evidence type="ECO:0000256" key="5">
    <source>
        <dbReference type="ARBA" id="ARBA00013225"/>
    </source>
</evidence>
<dbReference type="InterPro" id="IPR033895">
    <property type="entry name" value="GPT"/>
</dbReference>
<evidence type="ECO:0000256" key="6">
    <source>
        <dbReference type="ARBA" id="ARBA00017659"/>
    </source>
</evidence>
<dbReference type="EMBL" id="OU963900">
    <property type="protein sequence ID" value="CAH0406988.1"/>
    <property type="molecule type" value="Genomic_DNA"/>
</dbReference>
<protein>
    <recommendedName>
        <fullName evidence="6">UDP-N-acetylglucosamine--dolichyl-phosphate N-acetylglucosaminephosphotransferase</fullName>
        <ecNumber evidence="5">2.7.8.15</ecNumber>
    </recommendedName>
    <alternativeName>
        <fullName evidence="15">GlcNAc-1-P transferase</fullName>
    </alternativeName>
    <alternativeName>
        <fullName evidence="16">N-acetylglucosamine-1-phosphate transferase</fullName>
    </alternativeName>
</protein>
<comment type="subcellular location">
    <subcellularLocation>
        <location evidence="2">Endoplasmic reticulum membrane</location>
        <topology evidence="2">Multi-pass membrane protein</topology>
    </subcellularLocation>
</comment>
<evidence type="ECO:0000256" key="2">
    <source>
        <dbReference type="ARBA" id="ARBA00004477"/>
    </source>
</evidence>
<evidence type="ECO:0000256" key="13">
    <source>
        <dbReference type="ARBA" id="ARBA00022989"/>
    </source>
</evidence>
<feature type="transmembrane region" description="Helical" evidence="19">
    <location>
        <begin position="285"/>
        <end position="309"/>
    </location>
</feature>
<reference evidence="20" key="1">
    <citation type="submission" date="2021-12" db="EMBL/GenBank/DDBJ databases">
        <authorList>
            <person name="King R."/>
        </authorList>
    </citation>
    <scope>NUCLEOTIDE SEQUENCE</scope>
</reference>
<evidence type="ECO:0000256" key="4">
    <source>
        <dbReference type="ARBA" id="ARBA00009317"/>
    </source>
</evidence>
<evidence type="ECO:0000256" key="15">
    <source>
        <dbReference type="ARBA" id="ARBA00029567"/>
    </source>
</evidence>
<feature type="transmembrane region" description="Helical" evidence="19">
    <location>
        <begin position="349"/>
        <end position="370"/>
    </location>
</feature>
<feature type="transmembrane region" description="Helical" evidence="19">
    <location>
        <begin position="160"/>
        <end position="181"/>
    </location>
</feature>
<feature type="transmembrane region" description="Helical" evidence="19">
    <location>
        <begin position="376"/>
        <end position="398"/>
    </location>
</feature>
<dbReference type="CDD" id="cd06855">
    <property type="entry name" value="GT_GPT_euk"/>
    <property type="match status" value="1"/>
</dbReference>
<dbReference type="InterPro" id="IPR000715">
    <property type="entry name" value="Glycosyl_transferase_4"/>
</dbReference>
<feature type="transmembrane region" description="Helical" evidence="19">
    <location>
        <begin position="256"/>
        <end position="273"/>
    </location>
</feature>
<evidence type="ECO:0000313" key="20">
    <source>
        <dbReference type="EMBL" id="CAH0406988.1"/>
    </source>
</evidence>
<dbReference type="PANTHER" id="PTHR10571">
    <property type="entry name" value="UDP-N-ACETYLGLUCOSAMINE--DOLICHYL-PHOSPHATE N-ACETYLGLUCOSAMINEPHOSPHOTRANSFERASE"/>
    <property type="match status" value="1"/>
</dbReference>
<keyword evidence="8" id="KW-0808">Transferase</keyword>
<feature type="transmembrane region" description="Helical" evidence="19">
    <location>
        <begin position="196"/>
        <end position="215"/>
    </location>
</feature>
<feature type="transmembrane region" description="Helical" evidence="19">
    <location>
        <begin position="476"/>
        <end position="496"/>
    </location>
</feature>
<comment type="similarity">
    <text evidence="4">Belongs to the glycosyltransferase 4 family.</text>
</comment>
<evidence type="ECO:0000256" key="7">
    <source>
        <dbReference type="ARBA" id="ARBA00022676"/>
    </source>
</evidence>
<evidence type="ECO:0000256" key="3">
    <source>
        <dbReference type="ARBA" id="ARBA00004922"/>
    </source>
</evidence>
<feature type="transmembrane region" description="Helical" evidence="19">
    <location>
        <begin position="321"/>
        <end position="340"/>
    </location>
</feature>
<feature type="transmembrane region" description="Helical" evidence="19">
    <location>
        <begin position="227"/>
        <end position="244"/>
    </location>
</feature>
<keyword evidence="12" id="KW-0460">Magnesium</keyword>
<keyword evidence="21" id="KW-1185">Reference proteome</keyword>
<evidence type="ECO:0000256" key="8">
    <source>
        <dbReference type="ARBA" id="ARBA00022679"/>
    </source>
</evidence>
<evidence type="ECO:0000256" key="11">
    <source>
        <dbReference type="ARBA" id="ARBA00022824"/>
    </source>
</evidence>
<evidence type="ECO:0000313" key="21">
    <source>
        <dbReference type="Proteomes" id="UP001153292"/>
    </source>
</evidence>
<proteinExistence type="inferred from homology"/>
<keyword evidence="9 19" id="KW-0812">Transmembrane</keyword>
<keyword evidence="10" id="KW-0479">Metal-binding</keyword>